<dbReference type="Proteomes" id="UP000001219">
    <property type="component" value="Chromosome"/>
</dbReference>
<dbReference type="GO" id="GO:0008270">
    <property type="term" value="F:zinc ion binding"/>
    <property type="evidence" value="ECO:0007669"/>
    <property type="project" value="InterPro"/>
</dbReference>
<keyword evidence="7" id="KW-0223">Dioxygenase</keyword>
<protein>
    <submittedName>
        <fullName evidence="7">Extradiol ring-cleavage dioxygenase class III protein subunit B</fullName>
    </submittedName>
</protein>
<dbReference type="CDD" id="cd07363">
    <property type="entry name" value="45_DOPA_Dioxygenase"/>
    <property type="match status" value="1"/>
</dbReference>
<dbReference type="PANTHER" id="PTHR30096:SF0">
    <property type="entry name" value="4,5-DOPA DIOXYGENASE EXTRADIOL-LIKE PROTEIN"/>
    <property type="match status" value="1"/>
</dbReference>
<dbReference type="STRING" id="526226.Gbro_1559"/>
<sequence length="269" mass="29388">MSMSASLSEPSSGPVPALFLSHGAPPLVDSEVWVDQLRDLSRELPRPSAILVVSAHWEAAPLTIGSTDASTPLTYDFWGFADRYYETTYWSPGAPDLARTVESLMPDGEPVAHDPDRRLDHGAYVPLTVMYPDADVPVLQISLPTLDPEHLLGLGRRLAPLRDAGVLIIGSGFTTHGLPYLTDRRPEATPPTWSAEFDAWAHERFAAGDVESLIDFRNRAPGMPYAHPTIEHFAPLFVALGASTDPEQQPDQVIDGFWMGLAKRSLVLA</sequence>
<keyword evidence="4" id="KW-0862">Zinc</keyword>
<keyword evidence="5" id="KW-0560">Oxidoreductase</keyword>
<proteinExistence type="inferred from homology"/>
<feature type="domain" description="Extradiol ring-cleavage dioxygenase class III enzyme subunit B" evidence="6">
    <location>
        <begin position="37"/>
        <end position="245"/>
    </location>
</feature>
<name>D0L749_GORB4</name>
<comment type="cofactor">
    <cofactor evidence="1">
        <name>Zn(2+)</name>
        <dbReference type="ChEBI" id="CHEBI:29105"/>
    </cofactor>
</comment>
<dbReference type="SUPFAM" id="SSF53213">
    <property type="entry name" value="LigB-like"/>
    <property type="match status" value="1"/>
</dbReference>
<evidence type="ECO:0000259" key="6">
    <source>
        <dbReference type="Pfam" id="PF02900"/>
    </source>
</evidence>
<evidence type="ECO:0000256" key="4">
    <source>
        <dbReference type="ARBA" id="ARBA00022833"/>
    </source>
</evidence>
<dbReference type="RefSeq" id="WP_012833402.1">
    <property type="nucleotide sequence ID" value="NC_013441.1"/>
</dbReference>
<evidence type="ECO:0000256" key="1">
    <source>
        <dbReference type="ARBA" id="ARBA00001947"/>
    </source>
</evidence>
<evidence type="ECO:0000256" key="5">
    <source>
        <dbReference type="ARBA" id="ARBA00023002"/>
    </source>
</evidence>
<dbReference type="GO" id="GO:0016702">
    <property type="term" value="F:oxidoreductase activity, acting on single donors with incorporation of molecular oxygen, incorporation of two atoms of oxygen"/>
    <property type="evidence" value="ECO:0007669"/>
    <property type="project" value="UniProtKB-ARBA"/>
</dbReference>
<dbReference type="AlphaFoldDB" id="D0L749"/>
<dbReference type="GO" id="GO:0008198">
    <property type="term" value="F:ferrous iron binding"/>
    <property type="evidence" value="ECO:0007669"/>
    <property type="project" value="InterPro"/>
</dbReference>
<dbReference type="HOGENOM" id="CLU_046582_2_1_11"/>
<gene>
    <name evidence="7" type="ordered locus">Gbro_1559</name>
</gene>
<evidence type="ECO:0000313" key="8">
    <source>
        <dbReference type="Proteomes" id="UP000001219"/>
    </source>
</evidence>
<accession>D0L749</accession>
<dbReference type="InterPro" id="IPR004183">
    <property type="entry name" value="Xdiol_dOase_suB"/>
</dbReference>
<dbReference type="PIRSF" id="PIRSF006157">
    <property type="entry name" value="Doxgns_DODA"/>
    <property type="match status" value="1"/>
</dbReference>
<comment type="similarity">
    <text evidence="2">Belongs to the DODA-type extradiol aromatic ring-opening dioxygenase family.</text>
</comment>
<reference evidence="8" key="1">
    <citation type="submission" date="2009-10" db="EMBL/GenBank/DDBJ databases">
        <title>The complete chromosome of Gordonia bronchialis DSM 43247.</title>
        <authorList>
            <consortium name="US DOE Joint Genome Institute (JGI-PGF)"/>
            <person name="Lucas S."/>
            <person name="Copeland A."/>
            <person name="Lapidus A."/>
            <person name="Glavina del Rio T."/>
            <person name="Dalin E."/>
            <person name="Tice H."/>
            <person name="Bruce D."/>
            <person name="Goodwin L."/>
            <person name="Pitluck S."/>
            <person name="Kyrpides N."/>
            <person name="Mavromatis K."/>
            <person name="Ivanova N."/>
            <person name="Ovchinnikova G."/>
            <person name="Saunders E."/>
            <person name="Brettin T."/>
            <person name="Detter J.C."/>
            <person name="Han C."/>
            <person name="Larimer F."/>
            <person name="Land M."/>
            <person name="Hauser L."/>
            <person name="Markowitz V."/>
            <person name="Cheng J.-F."/>
            <person name="Hugenholtz P."/>
            <person name="Woyke T."/>
            <person name="Wu D."/>
            <person name="Jando M."/>
            <person name="Schneider S."/>
            <person name="Goeker M."/>
            <person name="Klenk H.-P."/>
            <person name="Eisen J.A."/>
        </authorList>
    </citation>
    <scope>NUCLEOTIDE SEQUENCE [LARGE SCALE GENOMIC DNA]</scope>
    <source>
        <strain evidence="8">ATCC 25592 / DSM 43247 / BCRC 13721 / JCM 3198 / KCTC 3076 / NBRC 16047 / NCTC 10667</strain>
    </source>
</reference>
<keyword evidence="3" id="KW-0479">Metal-binding</keyword>
<evidence type="ECO:0000313" key="7">
    <source>
        <dbReference type="EMBL" id="ACY20834.1"/>
    </source>
</evidence>
<dbReference type="Gene3D" id="3.40.830.10">
    <property type="entry name" value="LigB-like"/>
    <property type="match status" value="1"/>
</dbReference>
<evidence type="ECO:0000256" key="3">
    <source>
        <dbReference type="ARBA" id="ARBA00022723"/>
    </source>
</evidence>
<reference evidence="7 8" key="2">
    <citation type="journal article" date="2010" name="Stand. Genomic Sci.">
        <title>Complete genome sequence of Gordonia bronchialis type strain (3410).</title>
        <authorList>
            <person name="Ivanova N."/>
            <person name="Sikorski J."/>
            <person name="Jando M."/>
            <person name="Lapidus A."/>
            <person name="Nolan M."/>
            <person name="Lucas S."/>
            <person name="Del Rio T.G."/>
            <person name="Tice H."/>
            <person name="Copeland A."/>
            <person name="Cheng J.F."/>
            <person name="Chen F."/>
            <person name="Bruce D."/>
            <person name="Goodwin L."/>
            <person name="Pitluck S."/>
            <person name="Mavromatis K."/>
            <person name="Ovchinnikova G."/>
            <person name="Pati A."/>
            <person name="Chen A."/>
            <person name="Palaniappan K."/>
            <person name="Land M."/>
            <person name="Hauser L."/>
            <person name="Chang Y.J."/>
            <person name="Jeffries C.D."/>
            <person name="Chain P."/>
            <person name="Saunders E."/>
            <person name="Han C."/>
            <person name="Detter J.C."/>
            <person name="Brettin T."/>
            <person name="Rohde M."/>
            <person name="Goker M."/>
            <person name="Bristow J."/>
            <person name="Eisen J.A."/>
            <person name="Markowitz V."/>
            <person name="Hugenholtz P."/>
            <person name="Klenk H.P."/>
            <person name="Kyrpides N.C."/>
        </authorList>
    </citation>
    <scope>NUCLEOTIDE SEQUENCE [LARGE SCALE GENOMIC DNA]</scope>
    <source>
        <strain evidence="8">ATCC 25592 / DSM 43247 / BCRC 13721 / JCM 3198 / KCTC 3076 / NBRC 16047 / NCTC 10667</strain>
    </source>
</reference>
<dbReference type="Pfam" id="PF02900">
    <property type="entry name" value="LigB"/>
    <property type="match status" value="1"/>
</dbReference>
<dbReference type="EMBL" id="CP001802">
    <property type="protein sequence ID" value="ACY20834.1"/>
    <property type="molecule type" value="Genomic_DNA"/>
</dbReference>
<evidence type="ECO:0000256" key="2">
    <source>
        <dbReference type="ARBA" id="ARBA00007581"/>
    </source>
</evidence>
<keyword evidence="8" id="KW-1185">Reference proteome</keyword>
<dbReference type="PANTHER" id="PTHR30096">
    <property type="entry name" value="4,5-DOPA DIOXYGENASE EXTRADIOL-LIKE PROTEIN"/>
    <property type="match status" value="1"/>
</dbReference>
<dbReference type="eggNOG" id="COG3384">
    <property type="taxonomic scope" value="Bacteria"/>
</dbReference>
<organism evidence="7 8">
    <name type="scientific">Gordonia bronchialis (strain ATCC 25592 / DSM 43247 / BCRC 13721 / JCM 3198 / KCTC 3076 / NBRC 16047 / NCTC 10667)</name>
    <name type="common">Rhodococcus bronchialis</name>
    <dbReference type="NCBI Taxonomy" id="526226"/>
    <lineage>
        <taxon>Bacteria</taxon>
        <taxon>Bacillati</taxon>
        <taxon>Actinomycetota</taxon>
        <taxon>Actinomycetes</taxon>
        <taxon>Mycobacteriales</taxon>
        <taxon>Gordoniaceae</taxon>
        <taxon>Gordonia</taxon>
    </lineage>
</organism>
<dbReference type="InterPro" id="IPR014436">
    <property type="entry name" value="Extradiol_dOase_DODA"/>
</dbReference>
<dbReference type="KEGG" id="gbr:Gbro_1559"/>